<evidence type="ECO:0000313" key="2">
    <source>
        <dbReference type="EMBL" id="KAF6740927.1"/>
    </source>
</evidence>
<accession>A0A8H6LU40</accession>
<gene>
    <name evidence="2" type="ORF">DFP72DRAFT_1085900</name>
</gene>
<keyword evidence="1" id="KW-0732">Signal</keyword>
<feature type="signal peptide" evidence="1">
    <location>
        <begin position="1"/>
        <end position="24"/>
    </location>
</feature>
<comment type="caution">
    <text evidence="2">The sequence shown here is derived from an EMBL/GenBank/DDBJ whole genome shotgun (WGS) entry which is preliminary data.</text>
</comment>
<dbReference type="EMBL" id="JACGCI010000348">
    <property type="protein sequence ID" value="KAF6740927.1"/>
    <property type="molecule type" value="Genomic_DNA"/>
</dbReference>
<sequence length="250" mass="27406">MPRRLAASILRMLVSFHVHGAARGTKFCCNFAIDNSPPTSPIAALQTYPSSCTTSLAGRISVVIRHYPDQYTPSIPRLASSTPSEHPSDARVLLGFGMILIMRGFPSVRRTLGNWMETRAGLGNGFPGENARVLPSCSADSIVSLLCHLRPLRAQTPSSTYRCHTPLLAHPARRNHFYCYIAILATRDAIPPSRPIWTFKIISLFVRQQPAEPDNDLDLSFAAACDTPSAGRHEPMLTYEPQEHADLGGS</sequence>
<proteinExistence type="predicted"/>
<dbReference type="AlphaFoldDB" id="A0A8H6LU40"/>
<organism evidence="2 3">
    <name type="scientific">Ephemerocybe angulata</name>
    <dbReference type="NCBI Taxonomy" id="980116"/>
    <lineage>
        <taxon>Eukaryota</taxon>
        <taxon>Fungi</taxon>
        <taxon>Dikarya</taxon>
        <taxon>Basidiomycota</taxon>
        <taxon>Agaricomycotina</taxon>
        <taxon>Agaricomycetes</taxon>
        <taxon>Agaricomycetidae</taxon>
        <taxon>Agaricales</taxon>
        <taxon>Agaricineae</taxon>
        <taxon>Psathyrellaceae</taxon>
        <taxon>Ephemerocybe</taxon>
    </lineage>
</organism>
<evidence type="ECO:0000313" key="3">
    <source>
        <dbReference type="Proteomes" id="UP000521943"/>
    </source>
</evidence>
<evidence type="ECO:0000256" key="1">
    <source>
        <dbReference type="SAM" id="SignalP"/>
    </source>
</evidence>
<feature type="chain" id="PRO_5034825195" description="Secreted protein" evidence="1">
    <location>
        <begin position="25"/>
        <end position="250"/>
    </location>
</feature>
<protein>
    <recommendedName>
        <fullName evidence="4">Secreted protein</fullName>
    </recommendedName>
</protein>
<reference evidence="2 3" key="1">
    <citation type="submission" date="2020-07" db="EMBL/GenBank/DDBJ databases">
        <title>Comparative genomics of pyrophilous fungi reveals a link between fire events and developmental genes.</title>
        <authorList>
            <consortium name="DOE Joint Genome Institute"/>
            <person name="Steindorff A.S."/>
            <person name="Carver A."/>
            <person name="Calhoun S."/>
            <person name="Stillman K."/>
            <person name="Liu H."/>
            <person name="Lipzen A."/>
            <person name="Pangilinan J."/>
            <person name="Labutti K."/>
            <person name="Bruns T.D."/>
            <person name="Grigoriev I.V."/>
        </authorList>
    </citation>
    <scope>NUCLEOTIDE SEQUENCE [LARGE SCALE GENOMIC DNA]</scope>
    <source>
        <strain evidence="2 3">CBS 144469</strain>
    </source>
</reference>
<name>A0A8H6LU40_9AGAR</name>
<dbReference type="Proteomes" id="UP000521943">
    <property type="component" value="Unassembled WGS sequence"/>
</dbReference>
<evidence type="ECO:0008006" key="4">
    <source>
        <dbReference type="Google" id="ProtNLM"/>
    </source>
</evidence>
<keyword evidence="3" id="KW-1185">Reference proteome</keyword>